<dbReference type="InterPro" id="IPR023585">
    <property type="entry name" value="Ile-tRNA-ligase_type1"/>
</dbReference>
<keyword evidence="2 10" id="KW-0963">Cytoplasm</keyword>
<keyword evidence="3 10" id="KW-0436">Ligase</keyword>
<dbReference type="InterPro" id="IPR009008">
    <property type="entry name" value="Val/Leu/Ile-tRNA-synth_edit"/>
</dbReference>
<comment type="subunit">
    <text evidence="10">Monomer.</text>
</comment>
<name>A0A6I8M6W6_9FUSO</name>
<evidence type="ECO:0000256" key="1">
    <source>
        <dbReference type="ARBA" id="ARBA00006887"/>
    </source>
</evidence>
<dbReference type="InterPro" id="IPR009080">
    <property type="entry name" value="tRNAsynth_Ia_anticodon-bd"/>
</dbReference>
<comment type="domain">
    <text evidence="10">IleRS has two distinct active sites: one for aminoacylation and one for editing. The misactivated valine is translocated from the active site to the editing site, which sterically excludes the correctly activated isoleucine. The single editing site contains two valyl binding pockets, one specific for each substrate (Val-AMP or Val-tRNA(Ile)).</text>
</comment>
<dbReference type="Gene3D" id="1.10.10.830">
    <property type="entry name" value="Ile-tRNA synthetase CP2 domain-like"/>
    <property type="match status" value="1"/>
</dbReference>
<feature type="domain" description="Aminoacyl-tRNA synthetase class Ia" evidence="11">
    <location>
        <begin position="30"/>
        <end position="638"/>
    </location>
</feature>
<dbReference type="GO" id="GO:0004822">
    <property type="term" value="F:isoleucine-tRNA ligase activity"/>
    <property type="evidence" value="ECO:0007669"/>
    <property type="project" value="UniProtKB-UniRule"/>
</dbReference>
<dbReference type="EMBL" id="CABWIB010000001">
    <property type="protein sequence ID" value="VWL85227.1"/>
    <property type="molecule type" value="Genomic_DNA"/>
</dbReference>
<dbReference type="GO" id="GO:0005524">
    <property type="term" value="F:ATP binding"/>
    <property type="evidence" value="ECO:0007669"/>
    <property type="project" value="UniProtKB-UniRule"/>
</dbReference>
<dbReference type="CDD" id="cd07960">
    <property type="entry name" value="Anticodon_Ia_Ile_BEm"/>
    <property type="match status" value="1"/>
</dbReference>
<dbReference type="GO" id="GO:0005829">
    <property type="term" value="C:cytosol"/>
    <property type="evidence" value="ECO:0007669"/>
    <property type="project" value="TreeGrafter"/>
</dbReference>
<feature type="domain" description="Methionyl/Valyl/Leucyl/Isoleucyl-tRNA synthetase anticodon-binding" evidence="12">
    <location>
        <begin position="682"/>
        <end position="838"/>
    </location>
</feature>
<dbReference type="Pfam" id="PF00133">
    <property type="entry name" value="tRNA-synt_1"/>
    <property type="match status" value="1"/>
</dbReference>
<dbReference type="GO" id="GO:0000049">
    <property type="term" value="F:tRNA binding"/>
    <property type="evidence" value="ECO:0007669"/>
    <property type="project" value="InterPro"/>
</dbReference>
<feature type="binding site" evidence="10">
    <location>
        <position position="558"/>
    </location>
    <ligand>
        <name>L-isoleucyl-5'-AMP</name>
        <dbReference type="ChEBI" id="CHEBI:178002"/>
    </ligand>
</feature>
<dbReference type="InterPro" id="IPR033708">
    <property type="entry name" value="Anticodon_Ile_BEm"/>
</dbReference>
<dbReference type="InterPro" id="IPR002300">
    <property type="entry name" value="aa-tRNA-synth_Ia"/>
</dbReference>
<dbReference type="InterPro" id="IPR050081">
    <property type="entry name" value="Ile-tRNA_ligase"/>
</dbReference>
<evidence type="ECO:0000256" key="10">
    <source>
        <dbReference type="HAMAP-Rule" id="MF_02002"/>
    </source>
</evidence>
<dbReference type="Gene3D" id="1.10.730.20">
    <property type="match status" value="1"/>
</dbReference>
<evidence type="ECO:0000256" key="8">
    <source>
        <dbReference type="ARBA" id="ARBA00025217"/>
    </source>
</evidence>
<dbReference type="GO" id="GO:0006428">
    <property type="term" value="P:isoleucyl-tRNA aminoacylation"/>
    <property type="evidence" value="ECO:0007669"/>
    <property type="project" value="UniProtKB-UniRule"/>
</dbReference>
<feature type="short sequence motif" description="'KMSKS' region" evidence="10">
    <location>
        <begin position="599"/>
        <end position="603"/>
    </location>
</feature>
<keyword evidence="4 10" id="KW-0547">Nucleotide-binding</keyword>
<evidence type="ECO:0000259" key="12">
    <source>
        <dbReference type="Pfam" id="PF08264"/>
    </source>
</evidence>
<dbReference type="InterPro" id="IPR002301">
    <property type="entry name" value="Ile-tRNA-ligase"/>
</dbReference>
<dbReference type="GO" id="GO:0002161">
    <property type="term" value="F:aminoacyl-tRNA deacylase activity"/>
    <property type="evidence" value="ECO:0007669"/>
    <property type="project" value="InterPro"/>
</dbReference>
<dbReference type="SUPFAM" id="SSF50677">
    <property type="entry name" value="ValRS/IleRS/LeuRS editing domain"/>
    <property type="match status" value="1"/>
</dbReference>
<keyword evidence="6 10" id="KW-0648">Protein biosynthesis</keyword>
<dbReference type="HAMAP" id="MF_02002">
    <property type="entry name" value="Ile_tRNA_synth_type1"/>
    <property type="match status" value="1"/>
</dbReference>
<dbReference type="Pfam" id="PF08264">
    <property type="entry name" value="Anticodon_1"/>
    <property type="match status" value="1"/>
</dbReference>
<comment type="similarity">
    <text evidence="1 10">Belongs to the class-I aminoacyl-tRNA synthetase family. IleS type 1 subfamily.</text>
</comment>
<dbReference type="Proteomes" id="UP000419017">
    <property type="component" value="Unassembled WGS sequence"/>
</dbReference>
<dbReference type="InterPro" id="IPR014729">
    <property type="entry name" value="Rossmann-like_a/b/a_fold"/>
</dbReference>
<comment type="function">
    <text evidence="8 10">Catalyzes the attachment of isoleucine to tRNA(Ile). As IleRS can inadvertently accommodate and process structurally similar amino acids such as valine, to avoid such errors it has two additional distinct tRNA(Ile)-dependent editing activities. One activity is designated as 'pretransfer' editing and involves the hydrolysis of activated Val-AMP. The other activity is designated 'posttransfer' editing and involves deacylation of mischarged Val-tRNA(Ile).</text>
</comment>
<dbReference type="NCBIfam" id="TIGR00392">
    <property type="entry name" value="ileS"/>
    <property type="match status" value="1"/>
</dbReference>
<gene>
    <name evidence="10" type="primary">ileS</name>
    <name evidence="13" type="ORF">OMES3154_00510</name>
</gene>
<dbReference type="AlphaFoldDB" id="A0A6I8M6W6"/>
<evidence type="ECO:0000256" key="7">
    <source>
        <dbReference type="ARBA" id="ARBA00023146"/>
    </source>
</evidence>
<dbReference type="EC" id="6.1.1.5" evidence="10"/>
<dbReference type="SUPFAM" id="SSF47323">
    <property type="entry name" value="Anticodon-binding domain of a subclass of class I aminoacyl-tRNA synthetases"/>
    <property type="match status" value="1"/>
</dbReference>
<dbReference type="PANTHER" id="PTHR42765">
    <property type="entry name" value="SOLEUCYL-TRNA SYNTHETASE"/>
    <property type="match status" value="1"/>
</dbReference>
<evidence type="ECO:0000256" key="2">
    <source>
        <dbReference type="ARBA" id="ARBA00022490"/>
    </source>
</evidence>
<reference evidence="13 14" key="1">
    <citation type="submission" date="2019-10" db="EMBL/GenBank/DDBJ databases">
        <authorList>
            <person name="Blom J."/>
        </authorList>
    </citation>
    <scope>NUCLEOTIDE SEQUENCE [LARGE SCALE GENOMIC DNA]</scope>
    <source>
        <strain evidence="13 14">ES3154-GLU</strain>
    </source>
</reference>
<proteinExistence type="inferred from homology"/>
<dbReference type="PROSITE" id="PS00178">
    <property type="entry name" value="AA_TRNA_LIGASE_I"/>
    <property type="match status" value="1"/>
</dbReference>
<dbReference type="InterPro" id="IPR001412">
    <property type="entry name" value="aa-tRNA-synth_I_CS"/>
</dbReference>
<evidence type="ECO:0000256" key="5">
    <source>
        <dbReference type="ARBA" id="ARBA00022840"/>
    </source>
</evidence>
<keyword evidence="7 10" id="KW-0030">Aminoacyl-tRNA synthetase</keyword>
<dbReference type="Gene3D" id="3.40.50.620">
    <property type="entry name" value="HUPs"/>
    <property type="match status" value="2"/>
</dbReference>
<dbReference type="InterPro" id="IPR013155">
    <property type="entry name" value="M/V/L/I-tRNA-synth_anticd-bd"/>
</dbReference>
<dbReference type="PANTHER" id="PTHR42765:SF1">
    <property type="entry name" value="ISOLEUCINE--TRNA LIGASE, MITOCHONDRIAL"/>
    <property type="match status" value="1"/>
</dbReference>
<dbReference type="CDD" id="cd00818">
    <property type="entry name" value="IleRS_core"/>
    <property type="match status" value="1"/>
</dbReference>
<evidence type="ECO:0000256" key="6">
    <source>
        <dbReference type="ARBA" id="ARBA00022917"/>
    </source>
</evidence>
<comment type="catalytic activity">
    <reaction evidence="9 10">
        <text>tRNA(Ile) + L-isoleucine + ATP = L-isoleucyl-tRNA(Ile) + AMP + diphosphate</text>
        <dbReference type="Rhea" id="RHEA:11060"/>
        <dbReference type="Rhea" id="RHEA-COMP:9666"/>
        <dbReference type="Rhea" id="RHEA-COMP:9695"/>
        <dbReference type="ChEBI" id="CHEBI:30616"/>
        <dbReference type="ChEBI" id="CHEBI:33019"/>
        <dbReference type="ChEBI" id="CHEBI:58045"/>
        <dbReference type="ChEBI" id="CHEBI:78442"/>
        <dbReference type="ChEBI" id="CHEBI:78528"/>
        <dbReference type="ChEBI" id="CHEBI:456215"/>
        <dbReference type="EC" id="6.1.1.5"/>
    </reaction>
</comment>
<keyword evidence="5 10" id="KW-0067">ATP-binding</keyword>
<dbReference type="FunFam" id="3.40.50.620:FF:000152">
    <property type="entry name" value="Isoleucine--tRNA ligase"/>
    <property type="match status" value="1"/>
</dbReference>
<evidence type="ECO:0000256" key="4">
    <source>
        <dbReference type="ARBA" id="ARBA00022741"/>
    </source>
</evidence>
<dbReference type="RefSeq" id="WP_156683948.1">
    <property type="nucleotide sequence ID" value="NZ_CABWIB010000001.1"/>
</dbReference>
<sequence length="935" mass="108822">MRKIDYAKTLNLPNTSFKMKANLPQKEGLMLRDWEKNKIYQKSIEDTTKPVFFLHDGPPYANGDIHIGHSINKILKDIILKYKRLRGFYAPYIPGWDTHGLPIEWKIIEQKGDKIANMSAIELRQECKKYALKEVEKQKKDFIRLGVLGDFANPYITLNKEFEAEELQVFKEIYENGYIYKGLKPVYWSPTTETALAEAEIEYKDVTSSTIYVKMDLVEDALSKLDIDSASIIIWTTTPWTLPANLGIALNKDLEYGVYETNKGNMIVATSLSNTAFSKMNLEFKLIKTFKGDLLENTHYNHPLFDRQGLVILADHVTDEAGTGCVHTAPGHGVDDFIAGNKYNLGVLSPVDDKGHLTYEAGKYEGLFYLKANKVIIEDLENSGYLLNMTEIKHSYPHDWRSKKPVIFRATEQWFINIAESDIRENALEALKSVKFYPDWGRNRINSMMENRPDWTISRQRVWGVPIPIFYNKQNEVVYYPEIMDRVIELVKKEGTDIWFKYSASEIIGQELLDKYNLNGEELRKEKSILDVWFDSGVTHRAVVKTRGFDRPVDLYLEGSDQHRGWFQSSLLTSIASTKDAPYKKILTHGFVNDATGRKMSKSIGNVIVPNEVIEKYGADILRLWASSVDYREDVRLSSNILDRMSDSYRKIRNTSRYLLGNIYDFDYEKDKVNYEDMLEIDKWALNKLERLKIKVEKLYESYEFYSLFQEILNFCIIDMSSFYLDIIKDRLYCDYRASVERRSAQTVMSEVLKVLVRIISPVLSFTAEEIWAKLPENMKDTESVHLSKWIEIDEKYVDDKLEKKWQKLHTLRKEVNKKIEEKRNEKEIGLSLDAKVLLNIKNSEFEFVKEYNELEISDILLVSQVEFVDEVLEETEIENISVKIVRALGEKCERCWKYSEKTGDPIYGQVTPRDAMVLKIMDENGELDDKYKEE</sequence>
<organism evidence="13 14">
    <name type="scientific">Oceanivirga miroungae</name>
    <dbReference type="NCBI Taxonomy" id="1130046"/>
    <lineage>
        <taxon>Bacteria</taxon>
        <taxon>Fusobacteriati</taxon>
        <taxon>Fusobacteriota</taxon>
        <taxon>Fusobacteriia</taxon>
        <taxon>Fusobacteriales</taxon>
        <taxon>Leptotrichiaceae</taxon>
        <taxon>Oceanivirga</taxon>
    </lineage>
</organism>
<dbReference type="SUPFAM" id="SSF52374">
    <property type="entry name" value="Nucleotidylyl transferase"/>
    <property type="match status" value="1"/>
</dbReference>
<evidence type="ECO:0000313" key="14">
    <source>
        <dbReference type="Proteomes" id="UP000419017"/>
    </source>
</evidence>
<keyword evidence="14" id="KW-1185">Reference proteome</keyword>
<evidence type="ECO:0000313" key="13">
    <source>
        <dbReference type="EMBL" id="VWL85227.1"/>
    </source>
</evidence>
<dbReference type="PRINTS" id="PR00984">
    <property type="entry name" value="TRNASYNTHILE"/>
</dbReference>
<feature type="binding site" evidence="10">
    <location>
        <position position="602"/>
    </location>
    <ligand>
        <name>ATP</name>
        <dbReference type="ChEBI" id="CHEBI:30616"/>
    </ligand>
</feature>
<evidence type="ECO:0000259" key="11">
    <source>
        <dbReference type="Pfam" id="PF00133"/>
    </source>
</evidence>
<evidence type="ECO:0000256" key="3">
    <source>
        <dbReference type="ARBA" id="ARBA00022598"/>
    </source>
</evidence>
<accession>A0A6I8M6W6</accession>
<feature type="short sequence motif" description="'HIGH' region" evidence="10">
    <location>
        <begin position="59"/>
        <end position="69"/>
    </location>
</feature>
<protein>
    <recommendedName>
        <fullName evidence="10">Isoleucine--tRNA ligase</fullName>
        <ecNumber evidence="10">6.1.1.5</ecNumber>
    </recommendedName>
    <alternativeName>
        <fullName evidence="10">Isoleucyl-tRNA synthetase</fullName>
        <shortName evidence="10">IleRS</shortName>
    </alternativeName>
</protein>
<comment type="caution">
    <text evidence="10">Lacks conserved residue(s) required for the propagation of feature annotation.</text>
</comment>
<comment type="subcellular location">
    <subcellularLocation>
        <location evidence="10">Cytoplasm</location>
    </subcellularLocation>
</comment>
<evidence type="ECO:0000256" key="9">
    <source>
        <dbReference type="ARBA" id="ARBA00048359"/>
    </source>
</evidence>